<comment type="caution">
    <text evidence="2">The sequence shown here is derived from an EMBL/GenBank/DDBJ whole genome shotgun (WGS) entry which is preliminary data.</text>
</comment>
<protein>
    <submittedName>
        <fullName evidence="2">AbrB family looped-hinge helix DNA binding protein</fullName>
    </submittedName>
</protein>
<evidence type="ECO:0000313" key="2">
    <source>
        <dbReference type="EMBL" id="MDQ0469928.1"/>
    </source>
</evidence>
<feature type="domain" description="SpoVT-AbrB" evidence="1">
    <location>
        <begin position="9"/>
        <end position="54"/>
    </location>
</feature>
<accession>A0ABU0J6P3</accession>
<gene>
    <name evidence="2" type="ORF">QO011_002944</name>
</gene>
<dbReference type="RefSeq" id="WP_307273194.1">
    <property type="nucleotide sequence ID" value="NZ_JAUSVX010000005.1"/>
</dbReference>
<reference evidence="2 3" key="1">
    <citation type="submission" date="2023-07" db="EMBL/GenBank/DDBJ databases">
        <title>Genomic Encyclopedia of Type Strains, Phase IV (KMG-IV): sequencing the most valuable type-strain genomes for metagenomic binning, comparative biology and taxonomic classification.</title>
        <authorList>
            <person name="Goeker M."/>
        </authorList>
    </citation>
    <scope>NUCLEOTIDE SEQUENCE [LARGE SCALE GENOMIC DNA]</scope>
    <source>
        <strain evidence="2 3">DSM 19619</strain>
    </source>
</reference>
<evidence type="ECO:0000313" key="3">
    <source>
        <dbReference type="Proteomes" id="UP001242480"/>
    </source>
</evidence>
<dbReference type="InterPro" id="IPR007159">
    <property type="entry name" value="SpoVT-AbrB_dom"/>
</dbReference>
<sequence length="91" mass="10224">MAGAEKLVTTVSTKGQVILPKAIRRRREWEAGTRLLVEEMPEGVLLRRAPAFDATRPEDVFASLPWTGEPKTIEEMEAGVLAEARRRHARD</sequence>
<evidence type="ECO:0000259" key="1">
    <source>
        <dbReference type="SMART" id="SM00966"/>
    </source>
</evidence>
<proteinExistence type="predicted"/>
<dbReference type="Proteomes" id="UP001242480">
    <property type="component" value="Unassembled WGS sequence"/>
</dbReference>
<dbReference type="SUPFAM" id="SSF89447">
    <property type="entry name" value="AbrB/MazE/MraZ-like"/>
    <property type="match status" value="1"/>
</dbReference>
<dbReference type="InterPro" id="IPR037914">
    <property type="entry name" value="SpoVT-AbrB_sf"/>
</dbReference>
<dbReference type="Gene3D" id="2.10.260.10">
    <property type="match status" value="1"/>
</dbReference>
<dbReference type="SMART" id="SM00966">
    <property type="entry name" value="SpoVT_AbrB"/>
    <property type="match status" value="1"/>
</dbReference>
<keyword evidence="3" id="KW-1185">Reference proteome</keyword>
<dbReference type="EMBL" id="JAUSVX010000005">
    <property type="protein sequence ID" value="MDQ0469928.1"/>
    <property type="molecule type" value="Genomic_DNA"/>
</dbReference>
<dbReference type="Pfam" id="PF04014">
    <property type="entry name" value="MazE_antitoxin"/>
    <property type="match status" value="1"/>
</dbReference>
<name>A0ABU0J6P3_9HYPH</name>
<dbReference type="NCBIfam" id="TIGR01439">
    <property type="entry name" value="lp_hng_hel_AbrB"/>
    <property type="match status" value="1"/>
</dbReference>
<organism evidence="2 3">
    <name type="scientific">Labrys wisconsinensis</name>
    <dbReference type="NCBI Taxonomy" id="425677"/>
    <lineage>
        <taxon>Bacteria</taxon>
        <taxon>Pseudomonadati</taxon>
        <taxon>Pseudomonadota</taxon>
        <taxon>Alphaproteobacteria</taxon>
        <taxon>Hyphomicrobiales</taxon>
        <taxon>Xanthobacteraceae</taxon>
        <taxon>Labrys</taxon>
    </lineage>
</organism>